<evidence type="ECO:0000256" key="1">
    <source>
        <dbReference type="SAM" id="MobiDB-lite"/>
    </source>
</evidence>
<dbReference type="SUPFAM" id="SSF50475">
    <property type="entry name" value="FMN-binding split barrel"/>
    <property type="match status" value="1"/>
</dbReference>
<dbReference type="OrthoDB" id="444432at2759"/>
<dbReference type="Proteomes" id="UP000054466">
    <property type="component" value="Unassembled WGS sequence"/>
</dbReference>
<sequence length="258" mass="28136">MADPLTYPKTKSTTVNRYNTRATYDVKAIHSIVNESSVLHVSFAPDGEDPFPAILPMIGTMGSYDYPSAGIDEPLDCYLHGYVSSRIMRLATSSPQGLPVSIAASKVDGLVLALTPNANSYNYRSAILHGYASIVETTEEKLWAMELITNSVVPDRWRNSRVPPDNAEMQSTKILKVKVTAASGKTREGGPHDEAKDTTREEVTSKTWVGVVPVMEKFCDPIPAAQNKVDELPNYIADYVAEANAKAEAYALNAARLP</sequence>
<evidence type="ECO:0000313" key="3">
    <source>
        <dbReference type="Proteomes" id="UP000054466"/>
    </source>
</evidence>
<dbReference type="EMBL" id="KN847043">
    <property type="protein sequence ID" value="KIW27367.1"/>
    <property type="molecule type" value="Genomic_DNA"/>
</dbReference>
<dbReference type="Pfam" id="PF12900">
    <property type="entry name" value="Pyridox_ox_2"/>
    <property type="match status" value="1"/>
</dbReference>
<keyword evidence="3" id="KW-1185">Reference proteome</keyword>
<dbReference type="STRING" id="569365.A0A0D2AQJ3"/>
<feature type="compositionally biased region" description="Basic and acidic residues" evidence="1">
    <location>
        <begin position="185"/>
        <end position="202"/>
    </location>
</feature>
<protein>
    <recommendedName>
        <fullName evidence="4">Flavin-nucleotide-binding protein</fullName>
    </recommendedName>
</protein>
<dbReference type="RefSeq" id="XP_016247583.1">
    <property type="nucleotide sequence ID" value="XM_016394164.1"/>
</dbReference>
<dbReference type="PANTHER" id="PTHR34071">
    <property type="entry name" value="5-NITROIMIDAZOLE ANTIBIOTICS RESISTANCE PROTEIN, NIMA-FAMILY-RELATED PROTEIN-RELATED"/>
    <property type="match status" value="1"/>
</dbReference>
<evidence type="ECO:0000313" key="2">
    <source>
        <dbReference type="EMBL" id="KIW27367.1"/>
    </source>
</evidence>
<accession>A0A0D2AQJ3</accession>
<dbReference type="InterPro" id="IPR012349">
    <property type="entry name" value="Split_barrel_FMN-bd"/>
</dbReference>
<dbReference type="Gene3D" id="2.30.110.10">
    <property type="entry name" value="Electron Transport, Fmn-binding Protein, Chain A"/>
    <property type="match status" value="1"/>
</dbReference>
<evidence type="ECO:0008006" key="4">
    <source>
        <dbReference type="Google" id="ProtNLM"/>
    </source>
</evidence>
<dbReference type="InterPro" id="IPR024747">
    <property type="entry name" value="Pyridox_Oxase-rel"/>
</dbReference>
<dbReference type="GeneID" id="27346305"/>
<reference evidence="2 3" key="1">
    <citation type="submission" date="2015-01" db="EMBL/GenBank/DDBJ databases">
        <title>The Genome Sequence of Cladophialophora immunda CBS83496.</title>
        <authorList>
            <consortium name="The Broad Institute Genomics Platform"/>
            <person name="Cuomo C."/>
            <person name="de Hoog S."/>
            <person name="Gorbushina A."/>
            <person name="Stielow B."/>
            <person name="Teixiera M."/>
            <person name="Abouelleil A."/>
            <person name="Chapman S.B."/>
            <person name="Priest M."/>
            <person name="Young S.K."/>
            <person name="Wortman J."/>
            <person name="Nusbaum C."/>
            <person name="Birren B."/>
        </authorList>
    </citation>
    <scope>NUCLEOTIDE SEQUENCE [LARGE SCALE GENOMIC DNA]</scope>
    <source>
        <strain evidence="2 3">CBS 83496</strain>
    </source>
</reference>
<name>A0A0D2AQJ3_9EURO</name>
<dbReference type="VEuPathDB" id="FungiDB:PV07_07111"/>
<organism evidence="2 3">
    <name type="scientific">Cladophialophora immunda</name>
    <dbReference type="NCBI Taxonomy" id="569365"/>
    <lineage>
        <taxon>Eukaryota</taxon>
        <taxon>Fungi</taxon>
        <taxon>Dikarya</taxon>
        <taxon>Ascomycota</taxon>
        <taxon>Pezizomycotina</taxon>
        <taxon>Eurotiomycetes</taxon>
        <taxon>Chaetothyriomycetidae</taxon>
        <taxon>Chaetothyriales</taxon>
        <taxon>Herpotrichiellaceae</taxon>
        <taxon>Cladophialophora</taxon>
    </lineage>
</organism>
<proteinExistence type="predicted"/>
<dbReference type="PANTHER" id="PTHR34071:SF2">
    <property type="entry name" value="FLAVIN-NUCLEOTIDE-BINDING PROTEIN"/>
    <property type="match status" value="1"/>
</dbReference>
<dbReference type="HOGENOM" id="CLU_067890_0_0_1"/>
<feature type="region of interest" description="Disordered" evidence="1">
    <location>
        <begin position="182"/>
        <end position="202"/>
    </location>
</feature>
<dbReference type="AlphaFoldDB" id="A0A0D2AQJ3"/>
<gene>
    <name evidence="2" type="ORF">PV07_07111</name>
</gene>